<evidence type="ECO:0000313" key="2">
    <source>
        <dbReference type="Proteomes" id="UP000006906"/>
    </source>
</evidence>
<protein>
    <submittedName>
        <fullName evidence="1">Uncharacterized protein</fullName>
    </submittedName>
</protein>
<gene>
    <name evidence="1" type="ORF">CHLRE_09g417025v5</name>
</gene>
<dbReference type="RefSeq" id="XP_042921686.1">
    <property type="nucleotide sequence ID" value="XM_043066390.1"/>
</dbReference>
<dbReference type="InParanoid" id="A0A2K3DG35"/>
<reference evidence="1 2" key="1">
    <citation type="journal article" date="2007" name="Science">
        <title>The Chlamydomonas genome reveals the evolution of key animal and plant functions.</title>
        <authorList>
            <person name="Merchant S.S."/>
            <person name="Prochnik S.E."/>
            <person name="Vallon O."/>
            <person name="Harris E.H."/>
            <person name="Karpowicz S.J."/>
            <person name="Witman G.B."/>
            <person name="Terry A."/>
            <person name="Salamov A."/>
            <person name="Fritz-Laylin L.K."/>
            <person name="Marechal-Drouard L."/>
            <person name="Marshall W.F."/>
            <person name="Qu L.H."/>
            <person name="Nelson D.R."/>
            <person name="Sanderfoot A.A."/>
            <person name="Spalding M.H."/>
            <person name="Kapitonov V.V."/>
            <person name="Ren Q."/>
            <person name="Ferris P."/>
            <person name="Lindquist E."/>
            <person name="Shapiro H."/>
            <person name="Lucas S.M."/>
            <person name="Grimwood J."/>
            <person name="Schmutz J."/>
            <person name="Cardol P."/>
            <person name="Cerutti H."/>
            <person name="Chanfreau G."/>
            <person name="Chen C.L."/>
            <person name="Cognat V."/>
            <person name="Croft M.T."/>
            <person name="Dent R."/>
            <person name="Dutcher S."/>
            <person name="Fernandez E."/>
            <person name="Fukuzawa H."/>
            <person name="Gonzalez-Ballester D."/>
            <person name="Gonzalez-Halphen D."/>
            <person name="Hallmann A."/>
            <person name="Hanikenne M."/>
            <person name="Hippler M."/>
            <person name="Inwood W."/>
            <person name="Jabbari K."/>
            <person name="Kalanon M."/>
            <person name="Kuras R."/>
            <person name="Lefebvre P.A."/>
            <person name="Lemaire S.D."/>
            <person name="Lobanov A.V."/>
            <person name="Lohr M."/>
            <person name="Manuell A."/>
            <person name="Meier I."/>
            <person name="Mets L."/>
            <person name="Mittag M."/>
            <person name="Mittelmeier T."/>
            <person name="Moroney J.V."/>
            <person name="Moseley J."/>
            <person name="Napoli C."/>
            <person name="Nedelcu A.M."/>
            <person name="Niyogi K."/>
            <person name="Novoselov S.V."/>
            <person name="Paulsen I.T."/>
            <person name="Pazour G."/>
            <person name="Purton S."/>
            <person name="Ral J.P."/>
            <person name="Riano-Pachon D.M."/>
            <person name="Riekhof W."/>
            <person name="Rymarquis L."/>
            <person name="Schroda M."/>
            <person name="Stern D."/>
            <person name="Umen J."/>
            <person name="Willows R."/>
            <person name="Wilson N."/>
            <person name="Zimmer S.L."/>
            <person name="Allmer J."/>
            <person name="Balk J."/>
            <person name="Bisova K."/>
            <person name="Chen C.J."/>
            <person name="Elias M."/>
            <person name="Gendler K."/>
            <person name="Hauser C."/>
            <person name="Lamb M.R."/>
            <person name="Ledford H."/>
            <person name="Long J.C."/>
            <person name="Minagawa J."/>
            <person name="Page M.D."/>
            <person name="Pan J."/>
            <person name="Pootakham W."/>
            <person name="Roje S."/>
            <person name="Rose A."/>
            <person name="Stahlberg E."/>
            <person name="Terauchi A.M."/>
            <person name="Yang P."/>
            <person name="Ball S."/>
            <person name="Bowler C."/>
            <person name="Dieckmann C.L."/>
            <person name="Gladyshev V.N."/>
            <person name="Green P."/>
            <person name="Jorgensen R."/>
            <person name="Mayfield S."/>
            <person name="Mueller-Roeber B."/>
            <person name="Rajamani S."/>
            <person name="Sayre R.T."/>
            <person name="Brokstein P."/>
            <person name="Dubchak I."/>
            <person name="Goodstein D."/>
            <person name="Hornick L."/>
            <person name="Huang Y.W."/>
            <person name="Jhaveri J."/>
            <person name="Luo Y."/>
            <person name="Martinez D."/>
            <person name="Ngau W.C."/>
            <person name="Otillar B."/>
            <person name="Poliakov A."/>
            <person name="Porter A."/>
            <person name="Szajkowski L."/>
            <person name="Werner G."/>
            <person name="Zhou K."/>
            <person name="Grigoriev I.V."/>
            <person name="Rokhsar D.S."/>
            <person name="Grossman A.R."/>
        </authorList>
    </citation>
    <scope>NUCLEOTIDE SEQUENCE [LARGE SCALE GENOMIC DNA]</scope>
    <source>
        <strain evidence="2">CC-503</strain>
    </source>
</reference>
<organism evidence="1 2">
    <name type="scientific">Chlamydomonas reinhardtii</name>
    <name type="common">Chlamydomonas smithii</name>
    <dbReference type="NCBI Taxonomy" id="3055"/>
    <lineage>
        <taxon>Eukaryota</taxon>
        <taxon>Viridiplantae</taxon>
        <taxon>Chlorophyta</taxon>
        <taxon>core chlorophytes</taxon>
        <taxon>Chlorophyceae</taxon>
        <taxon>CS clade</taxon>
        <taxon>Chlamydomonadales</taxon>
        <taxon>Chlamydomonadaceae</taxon>
        <taxon>Chlamydomonas</taxon>
    </lineage>
</organism>
<accession>A0A2K3DG35</accession>
<dbReference type="AlphaFoldDB" id="A0A2K3DG35"/>
<proteinExistence type="predicted"/>
<sequence>MSKRANTEGGTVWVSLAQVLQGRDVNSATNMWHALMECCLVERGLRPCALVERGLRPCALVERGLRPCAAVVAAAVVVEGLAPPAAAAAAPAAAAAAAAAPAVAQGLATAALGPAVAACMSIHSGGGEQGHVEEESAGVAQRSGAGAQVEAGRCLVRVFAGEDSTAQYMVGCTQQ</sequence>
<dbReference type="Proteomes" id="UP000006906">
    <property type="component" value="Chromosome 9"/>
</dbReference>
<evidence type="ECO:0000313" key="1">
    <source>
        <dbReference type="EMBL" id="PNW79485.1"/>
    </source>
</evidence>
<keyword evidence="2" id="KW-1185">Reference proteome</keyword>
<dbReference type="GeneID" id="66054925"/>
<dbReference type="EMBL" id="CM008970">
    <property type="protein sequence ID" value="PNW79485.1"/>
    <property type="molecule type" value="Genomic_DNA"/>
</dbReference>
<name>A0A2K3DG35_CHLRE</name>
<dbReference type="Gramene" id="PNW79485">
    <property type="protein sequence ID" value="PNW79485"/>
    <property type="gene ID" value="CHLRE_09g417025v5"/>
</dbReference>
<dbReference type="KEGG" id="cre:CHLRE_09g417025v5"/>